<dbReference type="InterPro" id="IPR051788">
    <property type="entry name" value="MFS_Transporter"/>
</dbReference>
<name>A0A2X0MJ25_9BASI</name>
<dbReference type="GO" id="GO:0022857">
    <property type="term" value="F:transmembrane transporter activity"/>
    <property type="evidence" value="ECO:0007669"/>
    <property type="project" value="InterPro"/>
</dbReference>
<proteinExistence type="inferred from homology"/>
<dbReference type="Proteomes" id="UP000249464">
    <property type="component" value="Unassembled WGS sequence"/>
</dbReference>
<keyword evidence="5 7" id="KW-1133">Transmembrane helix</keyword>
<evidence type="ECO:0000313" key="9">
    <source>
        <dbReference type="EMBL" id="SGY92509.1"/>
    </source>
</evidence>
<dbReference type="STRING" id="796604.A0A2X0MJ25"/>
<feature type="domain" description="Major facilitator superfamily (MFS) profile" evidence="8">
    <location>
        <begin position="29"/>
        <end position="470"/>
    </location>
</feature>
<feature type="transmembrane region" description="Helical" evidence="7">
    <location>
        <begin position="118"/>
        <end position="138"/>
    </location>
</feature>
<evidence type="ECO:0000259" key="8">
    <source>
        <dbReference type="PROSITE" id="PS50850"/>
    </source>
</evidence>
<dbReference type="Gene3D" id="1.20.1250.20">
    <property type="entry name" value="MFS general substrate transporter like domains"/>
    <property type="match status" value="1"/>
</dbReference>
<keyword evidence="3" id="KW-0813">Transport</keyword>
<dbReference type="InterPro" id="IPR020846">
    <property type="entry name" value="MFS_dom"/>
</dbReference>
<dbReference type="InterPro" id="IPR011701">
    <property type="entry name" value="MFS"/>
</dbReference>
<feature type="transmembrane region" description="Helical" evidence="7">
    <location>
        <begin position="61"/>
        <end position="82"/>
    </location>
</feature>
<dbReference type="EMBL" id="FQNC01000061">
    <property type="protein sequence ID" value="SGY92509.1"/>
    <property type="molecule type" value="Genomic_DNA"/>
</dbReference>
<evidence type="ECO:0000256" key="1">
    <source>
        <dbReference type="ARBA" id="ARBA00004127"/>
    </source>
</evidence>
<comment type="similarity">
    <text evidence="2">Belongs to the major facilitator superfamily.</text>
</comment>
<feature type="transmembrane region" description="Helical" evidence="7">
    <location>
        <begin position="383"/>
        <end position="404"/>
    </location>
</feature>
<feature type="transmembrane region" description="Helical" evidence="7">
    <location>
        <begin position="446"/>
        <end position="466"/>
    </location>
</feature>
<dbReference type="PANTHER" id="PTHR23514">
    <property type="entry name" value="BYPASS OF STOP CODON PROTEIN 6"/>
    <property type="match status" value="1"/>
</dbReference>
<keyword evidence="6 7" id="KW-0472">Membrane</keyword>
<feature type="transmembrane region" description="Helical" evidence="7">
    <location>
        <begin position="357"/>
        <end position="377"/>
    </location>
</feature>
<dbReference type="InterPro" id="IPR036259">
    <property type="entry name" value="MFS_trans_sf"/>
</dbReference>
<feature type="transmembrane region" description="Helical" evidence="7">
    <location>
        <begin position="188"/>
        <end position="208"/>
    </location>
</feature>
<accession>A0A2X0MJ25</accession>
<dbReference type="GO" id="GO:0016020">
    <property type="term" value="C:membrane"/>
    <property type="evidence" value="ECO:0007669"/>
    <property type="project" value="TreeGrafter"/>
</dbReference>
<feature type="transmembrane region" description="Helical" evidence="7">
    <location>
        <begin position="150"/>
        <end position="176"/>
    </location>
</feature>
<evidence type="ECO:0000256" key="2">
    <source>
        <dbReference type="ARBA" id="ARBA00008335"/>
    </source>
</evidence>
<dbReference type="Pfam" id="PF07690">
    <property type="entry name" value="MFS_1"/>
    <property type="match status" value="1"/>
</dbReference>
<reference evidence="9 10" key="1">
    <citation type="submission" date="2016-11" db="EMBL/GenBank/DDBJ databases">
        <authorList>
            <person name="Jaros S."/>
            <person name="Januszkiewicz K."/>
            <person name="Wedrychowicz H."/>
        </authorList>
    </citation>
    <scope>NUCLEOTIDE SEQUENCE [LARGE SCALE GENOMIC DNA]</scope>
</reference>
<dbReference type="PANTHER" id="PTHR23514:SF3">
    <property type="entry name" value="BYPASS OF STOP CODON PROTEIN 6"/>
    <property type="match status" value="1"/>
</dbReference>
<keyword evidence="4 7" id="KW-0812">Transmembrane</keyword>
<feature type="transmembrane region" description="Helical" evidence="7">
    <location>
        <begin position="416"/>
        <end position="440"/>
    </location>
</feature>
<evidence type="ECO:0000256" key="4">
    <source>
        <dbReference type="ARBA" id="ARBA00022692"/>
    </source>
</evidence>
<dbReference type="SUPFAM" id="SSF103473">
    <property type="entry name" value="MFS general substrate transporter"/>
    <property type="match status" value="1"/>
</dbReference>
<feature type="transmembrane region" description="Helical" evidence="7">
    <location>
        <begin position="329"/>
        <end position="345"/>
    </location>
</feature>
<dbReference type="GO" id="GO:0012505">
    <property type="term" value="C:endomembrane system"/>
    <property type="evidence" value="ECO:0007669"/>
    <property type="project" value="UniProtKB-SubCell"/>
</dbReference>
<evidence type="ECO:0000256" key="3">
    <source>
        <dbReference type="ARBA" id="ARBA00022448"/>
    </source>
</evidence>
<protein>
    <submittedName>
        <fullName evidence="9">BQ5605_C038g11743 protein</fullName>
    </submittedName>
</protein>
<keyword evidence="10" id="KW-1185">Reference proteome</keyword>
<feature type="transmembrane region" description="Helical" evidence="7">
    <location>
        <begin position="290"/>
        <end position="309"/>
    </location>
</feature>
<sequence>MQSIRNKFSNSTTGVSPGFSSGVMKKRGQVCVSFAMMFMLGFNIAATGANVPSISASFHVAYSVISLFFLSYVTGFITTCIASSYVAREFGVRATLAGANILWIFGCLIFLLQTSFGACVLALTCLGLGSGLFEPTIVTVVTQQSTPVRVLWGTCSGSVFLYSSFAIGAGISPLIIGGFAERSIPWTNFYYFPVTICLVLAGLCHIVFQGYEETLSHDQAPSAHGMATFSSTYPGDSTTKFGRRASFGSSVMSAPSRFAGLEIDRNCVAWGHKSDVSAMDRVGRVLRLRVAWIGFFLVNLSLATGELLGGWGTTYFLVLKEAPPGDSRFIQSGWWFGMALGRLVLPILSPRVLGERLFAIVLLAFASCMITVIGAVHSYKSDAVALAFYGFAYGPIVPHILSMVSSRVSTDLTGTVISLTLGVGVLGGAAAPILFGAIAADHGMLSMLPTCLIAGTLLGIFGWLLVPDHDDELKSTFH</sequence>
<evidence type="ECO:0000313" key="10">
    <source>
        <dbReference type="Proteomes" id="UP000249464"/>
    </source>
</evidence>
<evidence type="ECO:0000256" key="7">
    <source>
        <dbReference type="SAM" id="Phobius"/>
    </source>
</evidence>
<evidence type="ECO:0000256" key="6">
    <source>
        <dbReference type="ARBA" id="ARBA00023136"/>
    </source>
</evidence>
<organism evidence="9 10">
    <name type="scientific">Microbotryum silenes-dioicae</name>
    <dbReference type="NCBI Taxonomy" id="796604"/>
    <lineage>
        <taxon>Eukaryota</taxon>
        <taxon>Fungi</taxon>
        <taxon>Dikarya</taxon>
        <taxon>Basidiomycota</taxon>
        <taxon>Pucciniomycotina</taxon>
        <taxon>Microbotryomycetes</taxon>
        <taxon>Microbotryales</taxon>
        <taxon>Microbotryaceae</taxon>
        <taxon>Microbotryum</taxon>
    </lineage>
</organism>
<feature type="transmembrane region" description="Helical" evidence="7">
    <location>
        <begin position="94"/>
        <end position="112"/>
    </location>
</feature>
<dbReference type="AlphaFoldDB" id="A0A2X0MJ25"/>
<comment type="subcellular location">
    <subcellularLocation>
        <location evidence="1">Endomembrane system</location>
        <topology evidence="1">Multi-pass membrane protein</topology>
    </subcellularLocation>
</comment>
<gene>
    <name evidence="9" type="primary">BQ5605_C038g11743</name>
    <name evidence="9" type="ORF">BQ5605_C038G11743</name>
</gene>
<dbReference type="PROSITE" id="PS50850">
    <property type="entry name" value="MFS"/>
    <property type="match status" value="1"/>
</dbReference>
<evidence type="ECO:0000256" key="5">
    <source>
        <dbReference type="ARBA" id="ARBA00022989"/>
    </source>
</evidence>
<feature type="transmembrane region" description="Helical" evidence="7">
    <location>
        <begin position="30"/>
        <end position="49"/>
    </location>
</feature>